<dbReference type="RefSeq" id="WP_002363798.1">
    <property type="nucleotide sequence ID" value="NZ_GL454426.1"/>
</dbReference>
<sequence length="130" mass="15353">MKEKAVNMSNLTKCKKDLFEMKSVVFKDISKQQSEKAQKRKRLLQLMNQYPDWASQKNKLIMQEIQELGQAIGNWSMDQSRPIQSIKAASFTKSEYLYLIWLGYSDEAIRHGLDMSKECYFIYRLTLLNE</sequence>
<evidence type="ECO:0000313" key="2">
    <source>
        <dbReference type="Proteomes" id="UP000004846"/>
    </source>
</evidence>
<dbReference type="EMBL" id="AEBR01000020">
    <property type="protein sequence ID" value="EFM83688.1"/>
    <property type="molecule type" value="Genomic_DNA"/>
</dbReference>
<accession>A0A125W911</accession>
<comment type="caution">
    <text evidence="1">The sequence shown here is derived from an EMBL/GenBank/DDBJ whole genome shotgun (WGS) entry which is preliminary data.</text>
</comment>
<reference evidence="1 2" key="1">
    <citation type="submission" date="2010-07" db="EMBL/GenBank/DDBJ databases">
        <authorList>
            <person name="Sid Ahmed O."/>
        </authorList>
    </citation>
    <scope>NUCLEOTIDE SEQUENCE [LARGE SCALE GENOMIC DNA]</scope>
    <source>
        <strain evidence="1 2">TX4248</strain>
    </source>
</reference>
<dbReference type="AlphaFoldDB" id="A0A125W911"/>
<proteinExistence type="predicted"/>
<dbReference type="HOGENOM" id="CLU_2179791_0_0_9"/>
<dbReference type="Proteomes" id="UP000004846">
    <property type="component" value="Unassembled WGS sequence"/>
</dbReference>
<protein>
    <submittedName>
        <fullName evidence="1">Uncharacterized protein</fullName>
    </submittedName>
</protein>
<gene>
    <name evidence="1" type="ORF">HMPREF9498_00684</name>
</gene>
<name>A0A125W911_ENTFL</name>
<evidence type="ECO:0000313" key="1">
    <source>
        <dbReference type="EMBL" id="EFM83688.1"/>
    </source>
</evidence>
<organism evidence="1 2">
    <name type="scientific">Enterococcus faecalis TX4248</name>
    <dbReference type="NCBI Taxonomy" id="749495"/>
    <lineage>
        <taxon>Bacteria</taxon>
        <taxon>Bacillati</taxon>
        <taxon>Bacillota</taxon>
        <taxon>Bacilli</taxon>
        <taxon>Lactobacillales</taxon>
        <taxon>Enterococcaceae</taxon>
        <taxon>Enterococcus</taxon>
    </lineage>
</organism>